<gene>
    <name evidence="1" type="ORF">VSA01S_05980</name>
</gene>
<dbReference type="EMBL" id="BJXJ01000004">
    <property type="protein sequence ID" value="GEM74486.1"/>
    <property type="molecule type" value="Genomic_DNA"/>
</dbReference>
<organism evidence="1 2">
    <name type="scientific">Vibrio sagamiensis NBRC 104589</name>
    <dbReference type="NCBI Taxonomy" id="1219064"/>
    <lineage>
        <taxon>Bacteria</taxon>
        <taxon>Pseudomonadati</taxon>
        <taxon>Pseudomonadota</taxon>
        <taxon>Gammaproteobacteria</taxon>
        <taxon>Vibrionales</taxon>
        <taxon>Vibrionaceae</taxon>
        <taxon>Vibrio</taxon>
    </lineage>
</organism>
<evidence type="ECO:0000313" key="1">
    <source>
        <dbReference type="EMBL" id="GEM74486.1"/>
    </source>
</evidence>
<accession>A0A511QB79</accession>
<dbReference type="Proteomes" id="UP000321922">
    <property type="component" value="Unassembled WGS sequence"/>
</dbReference>
<name>A0A511QB79_9VIBR</name>
<evidence type="ECO:0000313" key="2">
    <source>
        <dbReference type="Proteomes" id="UP000321922"/>
    </source>
</evidence>
<dbReference type="AlphaFoldDB" id="A0A511QB79"/>
<sequence length="74" mass="8649">MGNDRSDYRVNAKACFRWAYRTKESNHVISQSRLSQELEEYITEVTLHINNSKSALTKQPGNQPNTTLFSDYFF</sequence>
<proteinExistence type="predicted"/>
<comment type="caution">
    <text evidence="1">The sequence shown here is derived from an EMBL/GenBank/DDBJ whole genome shotgun (WGS) entry which is preliminary data.</text>
</comment>
<keyword evidence="2" id="KW-1185">Reference proteome</keyword>
<protein>
    <submittedName>
        <fullName evidence="1">Uncharacterized protein</fullName>
    </submittedName>
</protein>
<reference evidence="1 2" key="1">
    <citation type="submission" date="2019-07" db="EMBL/GenBank/DDBJ databases">
        <title>Whole genome shotgun sequence of Vibrio sagamiensis NBRC 104589.</title>
        <authorList>
            <person name="Hosoyama A."/>
            <person name="Uohara A."/>
            <person name="Ohji S."/>
            <person name="Ichikawa N."/>
        </authorList>
    </citation>
    <scope>NUCLEOTIDE SEQUENCE [LARGE SCALE GENOMIC DNA]</scope>
    <source>
        <strain evidence="1 2">NBRC 104589</strain>
    </source>
</reference>